<dbReference type="InterPro" id="IPR011701">
    <property type="entry name" value="MFS"/>
</dbReference>
<dbReference type="SUPFAM" id="SSF103473">
    <property type="entry name" value="MFS general substrate transporter"/>
    <property type="match status" value="1"/>
</dbReference>
<evidence type="ECO:0000259" key="8">
    <source>
        <dbReference type="PROSITE" id="PS50850"/>
    </source>
</evidence>
<keyword evidence="2 7" id="KW-0812">Transmembrane</keyword>
<reference evidence="10" key="1">
    <citation type="journal article" date="2019" name="Int. J. Syst. Evol. Microbiol.">
        <title>The Global Catalogue of Microorganisms (GCM) 10K type strain sequencing project: providing services to taxonomists for standard genome sequencing and annotation.</title>
        <authorList>
            <consortium name="The Broad Institute Genomics Platform"/>
            <consortium name="The Broad Institute Genome Sequencing Center for Infectious Disease"/>
            <person name="Wu L."/>
            <person name="Ma J."/>
        </authorList>
    </citation>
    <scope>NUCLEOTIDE SEQUENCE [LARGE SCALE GENOMIC DNA]</scope>
    <source>
        <strain evidence="10">JCM 7356</strain>
    </source>
</reference>
<organism evidence="9 10">
    <name type="scientific">Kitasatospora cystarginea</name>
    <dbReference type="NCBI Taxonomy" id="58350"/>
    <lineage>
        <taxon>Bacteria</taxon>
        <taxon>Bacillati</taxon>
        <taxon>Actinomycetota</taxon>
        <taxon>Actinomycetes</taxon>
        <taxon>Kitasatosporales</taxon>
        <taxon>Streptomycetaceae</taxon>
        <taxon>Kitasatospora</taxon>
    </lineage>
</organism>
<feature type="transmembrane region" description="Helical" evidence="7">
    <location>
        <begin position="247"/>
        <end position="269"/>
    </location>
</feature>
<proteinExistence type="predicted"/>
<evidence type="ECO:0000256" key="5">
    <source>
        <dbReference type="ARBA" id="ARBA00023251"/>
    </source>
</evidence>
<dbReference type="Pfam" id="PF07690">
    <property type="entry name" value="MFS_1"/>
    <property type="match status" value="1"/>
</dbReference>
<feature type="transmembrane region" description="Helical" evidence="7">
    <location>
        <begin position="126"/>
        <end position="147"/>
    </location>
</feature>
<dbReference type="EMBL" id="BAAATR010000047">
    <property type="protein sequence ID" value="GAA2273294.1"/>
    <property type="molecule type" value="Genomic_DNA"/>
</dbReference>
<feature type="transmembrane region" description="Helical" evidence="7">
    <location>
        <begin position="77"/>
        <end position="94"/>
    </location>
</feature>
<evidence type="ECO:0000313" key="9">
    <source>
        <dbReference type="EMBL" id="GAA2273294.1"/>
    </source>
</evidence>
<accession>A0ABP5RSA6</accession>
<feature type="transmembrane region" description="Helical" evidence="7">
    <location>
        <begin position="326"/>
        <end position="347"/>
    </location>
</feature>
<feature type="transmembrane region" description="Helical" evidence="7">
    <location>
        <begin position="289"/>
        <end position="314"/>
    </location>
</feature>
<feature type="transmembrane region" description="Helical" evidence="7">
    <location>
        <begin position="379"/>
        <end position="405"/>
    </location>
</feature>
<evidence type="ECO:0000256" key="1">
    <source>
        <dbReference type="ARBA" id="ARBA00004651"/>
    </source>
</evidence>
<keyword evidence="3 7" id="KW-1133">Transmembrane helix</keyword>
<dbReference type="PANTHER" id="PTHR42718:SF42">
    <property type="entry name" value="EXPORT PROTEIN"/>
    <property type="match status" value="1"/>
</dbReference>
<evidence type="ECO:0000313" key="10">
    <source>
        <dbReference type="Proteomes" id="UP001500305"/>
    </source>
</evidence>
<feature type="transmembrane region" description="Helical" evidence="7">
    <location>
        <begin position="496"/>
        <end position="518"/>
    </location>
</feature>
<dbReference type="Gene3D" id="1.20.1720.10">
    <property type="entry name" value="Multidrug resistance protein D"/>
    <property type="match status" value="1"/>
</dbReference>
<evidence type="ECO:0000256" key="2">
    <source>
        <dbReference type="ARBA" id="ARBA00022692"/>
    </source>
</evidence>
<keyword evidence="4 7" id="KW-0472">Membrane</keyword>
<dbReference type="Gene3D" id="1.20.1250.20">
    <property type="entry name" value="MFS general substrate transporter like domains"/>
    <property type="match status" value="1"/>
</dbReference>
<dbReference type="Proteomes" id="UP001500305">
    <property type="component" value="Unassembled WGS sequence"/>
</dbReference>
<evidence type="ECO:0000256" key="6">
    <source>
        <dbReference type="SAM" id="MobiDB-lite"/>
    </source>
</evidence>
<feature type="transmembrane region" description="Helical" evidence="7">
    <location>
        <begin position="159"/>
        <end position="180"/>
    </location>
</feature>
<name>A0ABP5RSA6_9ACTN</name>
<dbReference type="PRINTS" id="PR01036">
    <property type="entry name" value="TCRTETB"/>
</dbReference>
<feature type="transmembrane region" description="Helical" evidence="7">
    <location>
        <begin position="221"/>
        <end position="241"/>
    </location>
</feature>
<dbReference type="PROSITE" id="PS50850">
    <property type="entry name" value="MFS"/>
    <property type="match status" value="1"/>
</dbReference>
<gene>
    <name evidence="9" type="ORF">GCM10010430_69020</name>
</gene>
<dbReference type="InterPro" id="IPR020846">
    <property type="entry name" value="MFS_dom"/>
</dbReference>
<protein>
    <submittedName>
        <fullName evidence="9">MFS transporter</fullName>
    </submittedName>
</protein>
<keyword evidence="10" id="KW-1185">Reference proteome</keyword>
<feature type="transmembrane region" description="Helical" evidence="7">
    <location>
        <begin position="33"/>
        <end position="57"/>
    </location>
</feature>
<sequence length="533" mass="53769">MSNPNSLVDSTRDQSDPAPTGNDDAAGFSPRRWLVLAVLCLVVTIVEVDATVVNIALPSLAVDLSASASDLAWVNDSYILTFAALMLIGGRLGDQFGHKRLLIACLALFGVSSVLCMTATSTAQLVAWRAMLGVGGAGILPASLALVTVSFPKGELGKAIGVLSAMTVLGLPLGPVLGGYLLNHFWWGSVFLINIPLVVVSSVAAQLLIKHRAPETAPGGLDLPGVLLSTVGTGGLLFSAIEGPHRGWTAVPTVGAGVAGVLLLAVFVLSQRKAKAPVLDLRLLRLRVFVVGSLATSLSFFVFSGIMFVLTQYLQGVLGYQPLNAGLGLVPLAVLFTASSVLAGPLAARIGSRAVIAIGLVLVGVGMLALVTADASSSYTIIGVSLGFTGFGAGLNVGQAIAASLSAVPKELAGVASGASHWVRQSSGALGIAILGSVLASVYSDRLSSHLSGLPGESADKVRDSVGAVKAVAGGLGTDRASDLVRSAGSAFTGGMHLAMVVGAVLSFVSAVVVFALLPKGNLANGGEGEGIG</sequence>
<keyword evidence="5" id="KW-0046">Antibiotic resistance</keyword>
<feature type="domain" description="Major facilitator superfamily (MFS) profile" evidence="8">
    <location>
        <begin position="35"/>
        <end position="522"/>
    </location>
</feature>
<feature type="transmembrane region" description="Helical" evidence="7">
    <location>
        <begin position="186"/>
        <end position="209"/>
    </location>
</feature>
<evidence type="ECO:0000256" key="4">
    <source>
        <dbReference type="ARBA" id="ARBA00023136"/>
    </source>
</evidence>
<dbReference type="RefSeq" id="WP_344640512.1">
    <property type="nucleotide sequence ID" value="NZ_BAAATR010000047.1"/>
</dbReference>
<dbReference type="InterPro" id="IPR036259">
    <property type="entry name" value="MFS_trans_sf"/>
</dbReference>
<dbReference type="PANTHER" id="PTHR42718">
    <property type="entry name" value="MAJOR FACILITATOR SUPERFAMILY MULTIDRUG TRANSPORTER MFSC"/>
    <property type="match status" value="1"/>
</dbReference>
<evidence type="ECO:0000256" key="7">
    <source>
        <dbReference type="SAM" id="Phobius"/>
    </source>
</evidence>
<feature type="transmembrane region" description="Helical" evidence="7">
    <location>
        <begin position="354"/>
        <end position="373"/>
    </location>
</feature>
<feature type="region of interest" description="Disordered" evidence="6">
    <location>
        <begin position="1"/>
        <end position="24"/>
    </location>
</feature>
<feature type="transmembrane region" description="Helical" evidence="7">
    <location>
        <begin position="426"/>
        <end position="444"/>
    </location>
</feature>
<dbReference type="CDD" id="cd17321">
    <property type="entry name" value="MFS_MMR_MDR_like"/>
    <property type="match status" value="1"/>
</dbReference>
<comment type="subcellular location">
    <subcellularLocation>
        <location evidence="1">Cell membrane</location>
        <topology evidence="1">Multi-pass membrane protein</topology>
    </subcellularLocation>
</comment>
<evidence type="ECO:0000256" key="3">
    <source>
        <dbReference type="ARBA" id="ARBA00022989"/>
    </source>
</evidence>
<comment type="caution">
    <text evidence="9">The sequence shown here is derived from an EMBL/GenBank/DDBJ whole genome shotgun (WGS) entry which is preliminary data.</text>
</comment>
<feature type="transmembrane region" description="Helical" evidence="7">
    <location>
        <begin position="101"/>
        <end position="120"/>
    </location>
</feature>